<dbReference type="InParanoid" id="D1C3H6"/>
<dbReference type="Gene3D" id="3.60.70.12">
    <property type="entry name" value="L-amino peptidase D-ALA esterase/amidase"/>
    <property type="match status" value="1"/>
</dbReference>
<reference evidence="3" key="1">
    <citation type="submission" date="2009-11" db="EMBL/GenBank/DDBJ databases">
        <title>The complete chromosome 1 of Sphaerobacter thermophilus DSM 20745.</title>
        <authorList>
            <person name="Lucas S."/>
            <person name="Copeland A."/>
            <person name="Lapidus A."/>
            <person name="Glavina del Rio T."/>
            <person name="Dalin E."/>
            <person name="Tice H."/>
            <person name="Bruce D."/>
            <person name="Goodwin L."/>
            <person name="Pitluck S."/>
            <person name="Kyrpides N."/>
            <person name="Mavromatis K."/>
            <person name="Ivanova N."/>
            <person name="Mikhailova N."/>
            <person name="LaButti K.M."/>
            <person name="Clum A."/>
            <person name="Sun H.I."/>
            <person name="Brettin T."/>
            <person name="Detter J.C."/>
            <person name="Han C."/>
            <person name="Larimer F."/>
            <person name="Land M."/>
            <person name="Hauser L."/>
            <person name="Markowitz V."/>
            <person name="Cheng J.F."/>
            <person name="Hugenholtz P."/>
            <person name="Woyke T."/>
            <person name="Wu D."/>
            <person name="Steenblock K."/>
            <person name="Schneider S."/>
            <person name="Pukall R."/>
            <person name="Goeker M."/>
            <person name="Klenk H.P."/>
            <person name="Eisen J.A."/>
        </authorList>
    </citation>
    <scope>NUCLEOTIDE SEQUENCE [LARGE SCALE GENOMIC DNA]</scope>
    <source>
        <strain evidence="3">ATCC 49802 / DSM 20745 / S 6022</strain>
    </source>
</reference>
<evidence type="ECO:0000313" key="3">
    <source>
        <dbReference type="Proteomes" id="UP000002027"/>
    </source>
</evidence>
<dbReference type="PANTHER" id="PTHR36512:SF3">
    <property type="entry name" value="BLR5678 PROTEIN"/>
    <property type="match status" value="1"/>
</dbReference>
<dbReference type="InterPro" id="IPR005321">
    <property type="entry name" value="Peptidase_S58_DmpA"/>
</dbReference>
<evidence type="ECO:0000256" key="1">
    <source>
        <dbReference type="ARBA" id="ARBA00007068"/>
    </source>
</evidence>
<dbReference type="Pfam" id="PF03576">
    <property type="entry name" value="Peptidase_S58"/>
    <property type="match status" value="1"/>
</dbReference>
<dbReference type="SUPFAM" id="SSF56266">
    <property type="entry name" value="DmpA/ArgJ-like"/>
    <property type="match status" value="1"/>
</dbReference>
<dbReference type="PANTHER" id="PTHR36512">
    <property type="entry name" value="D-AMINOPEPTIDASE"/>
    <property type="match status" value="1"/>
</dbReference>
<dbReference type="Proteomes" id="UP000002027">
    <property type="component" value="Chromosome 1"/>
</dbReference>
<dbReference type="InterPro" id="IPR016117">
    <property type="entry name" value="ArgJ-like_dom_sf"/>
</dbReference>
<name>D1C3H6_SPHTD</name>
<dbReference type="eggNOG" id="COG3191">
    <property type="taxonomic scope" value="Bacteria"/>
</dbReference>
<reference evidence="2 3" key="2">
    <citation type="journal article" date="2010" name="Stand. Genomic Sci.">
        <title>Complete genome sequence of Desulfohalobium retbaense type strain (HR(100)).</title>
        <authorList>
            <person name="Spring S."/>
            <person name="Nolan M."/>
            <person name="Lapidus A."/>
            <person name="Glavina Del Rio T."/>
            <person name="Copeland A."/>
            <person name="Tice H."/>
            <person name="Cheng J.F."/>
            <person name="Lucas S."/>
            <person name="Land M."/>
            <person name="Chen F."/>
            <person name="Bruce D."/>
            <person name="Goodwin L."/>
            <person name="Pitluck S."/>
            <person name="Ivanova N."/>
            <person name="Mavromatis K."/>
            <person name="Mikhailova N."/>
            <person name="Pati A."/>
            <person name="Chen A."/>
            <person name="Palaniappan K."/>
            <person name="Hauser L."/>
            <person name="Chang Y.J."/>
            <person name="Jeffries C.D."/>
            <person name="Munk C."/>
            <person name="Kiss H."/>
            <person name="Chain P."/>
            <person name="Han C."/>
            <person name="Brettin T."/>
            <person name="Detter J.C."/>
            <person name="Schuler E."/>
            <person name="Goker M."/>
            <person name="Rohde M."/>
            <person name="Bristow J."/>
            <person name="Eisen J.A."/>
            <person name="Markowitz V."/>
            <person name="Hugenholtz P."/>
            <person name="Kyrpides N.C."/>
            <person name="Klenk H.P."/>
        </authorList>
    </citation>
    <scope>NUCLEOTIDE SEQUENCE [LARGE SCALE GENOMIC DNA]</scope>
    <source>
        <strain evidence="3">ATCC 49802 / DSM 20745 / S 6022</strain>
    </source>
</reference>
<dbReference type="HOGENOM" id="CLU_024709_0_0_0"/>
<dbReference type="STRING" id="479434.Sthe_1358"/>
<organism evidence="2 3">
    <name type="scientific">Sphaerobacter thermophilus (strain ATCC 49802 / DSM 20745 / KCCM 41009 / NCIMB 13125 / S 6022)</name>
    <dbReference type="NCBI Taxonomy" id="479434"/>
    <lineage>
        <taxon>Bacteria</taxon>
        <taxon>Pseudomonadati</taxon>
        <taxon>Thermomicrobiota</taxon>
        <taxon>Thermomicrobia</taxon>
        <taxon>Sphaerobacterales</taxon>
        <taxon>Sphaerobacterineae</taxon>
        <taxon>Sphaerobacteraceae</taxon>
        <taxon>Sphaerobacter</taxon>
    </lineage>
</organism>
<dbReference type="KEGG" id="sti:Sthe_1358"/>
<accession>D1C3H6</accession>
<dbReference type="CDD" id="cd02253">
    <property type="entry name" value="DmpA"/>
    <property type="match status" value="1"/>
</dbReference>
<evidence type="ECO:0000313" key="2">
    <source>
        <dbReference type="EMBL" id="ACZ38793.1"/>
    </source>
</evidence>
<comment type="similarity">
    <text evidence="1">Belongs to the peptidase S58 family.</text>
</comment>
<keyword evidence="3" id="KW-1185">Reference proteome</keyword>
<dbReference type="GO" id="GO:0004177">
    <property type="term" value="F:aminopeptidase activity"/>
    <property type="evidence" value="ECO:0007669"/>
    <property type="project" value="TreeGrafter"/>
</dbReference>
<protein>
    <submittedName>
        <fullName evidence="2">Peptidase S58 DmpA</fullName>
    </submittedName>
</protein>
<dbReference type="EMBL" id="CP001823">
    <property type="protein sequence ID" value="ACZ38793.1"/>
    <property type="molecule type" value="Genomic_DNA"/>
</dbReference>
<dbReference type="RefSeq" id="WP_012871840.1">
    <property type="nucleotide sequence ID" value="NC_013523.1"/>
</dbReference>
<gene>
    <name evidence="2" type="ordered locus">Sthe_1358</name>
</gene>
<dbReference type="AlphaFoldDB" id="D1C3H6"/>
<proteinExistence type="inferred from homology"/>
<sequence length="366" mass="38167">MGEPRVRARELGITIGIYSPGKYNAITDVPGVAVGHTTVHWGDATLPPGRGPTRTGVTVIWPHREDLLRNPVAAGFFALSGTGEMTGRSEIEELGRINTPLALTNTMSVGLVYDAVCRYLVERDSGVGADEGPVIPLVAECDDSFLNDARGFHVTHEHVYAALDGASTGPVAEGCVGAGTGMHCFQFKGGIGTSSRVLPAEAGGWTVGVLVLTNFGRRHRLTVAGVPVGAHLPYAPENVGLPPRDEGSGIVVVATDAPLDGRQLARVAKRAALGLGRTGSTGGDTSGELLVAFSTTYQPGREPGVSAREVVESYAIDPIFEAAVDATEEAVLNALCMATTTDGRDGHVLPAIPLDRLREILAAHGR</sequence>